<dbReference type="EMBL" id="JACIDZ010000014">
    <property type="protein sequence ID" value="MBB4123714.1"/>
    <property type="molecule type" value="Genomic_DNA"/>
</dbReference>
<dbReference type="Gene3D" id="3.40.50.2300">
    <property type="match status" value="2"/>
</dbReference>
<keyword evidence="6" id="KW-1185">Reference proteome</keyword>
<keyword evidence="1" id="KW-0805">Transcription regulation</keyword>
<comment type="caution">
    <text evidence="5">The sequence shown here is derived from an EMBL/GenBank/DDBJ whole genome shotgun (WGS) entry which is preliminary data.</text>
</comment>
<feature type="domain" description="HTH lacI-type" evidence="4">
    <location>
        <begin position="7"/>
        <end position="61"/>
    </location>
</feature>
<dbReference type="SUPFAM" id="SSF53822">
    <property type="entry name" value="Periplasmic binding protein-like I"/>
    <property type="match status" value="1"/>
</dbReference>
<sequence length="334" mass="36708">MSEPRAATIKDVATAAGVSIATVSKFVNRQQTFSPAVEERIRAAIASLGYRQNPAARSMVTGRTQAIGLAVMDIRNPHYANIVKGANRVGMKSGYSQFVVDMEERREGVHQMLDALAMRVDGLIVSTRIPEQDMDWLANMGKPVIFVGRPMRDVIYTVRTDGYLGAGLLARYLVRQGYRRIAYAGFPLASWNEERLRGLKEVVEAEGLELQVFEVDGTVTESGERAAAHVLLRPDRPEVIVACNDQVALGFLIQARALGISIPEDVGLAGFDNIEPSRYVLPSLTTVDMRSETMGEIAMQQILAMIAGKEIARDYRLEPTLMIRQSTMRPPAGG</sequence>
<dbReference type="SMART" id="SM00354">
    <property type="entry name" value="HTH_LACI"/>
    <property type="match status" value="1"/>
</dbReference>
<dbReference type="PANTHER" id="PTHR30146">
    <property type="entry name" value="LACI-RELATED TRANSCRIPTIONAL REPRESSOR"/>
    <property type="match status" value="1"/>
</dbReference>
<dbReference type="InterPro" id="IPR000843">
    <property type="entry name" value="HTH_LacI"/>
</dbReference>
<dbReference type="Gene3D" id="1.10.260.40">
    <property type="entry name" value="lambda repressor-like DNA-binding domains"/>
    <property type="match status" value="1"/>
</dbReference>
<dbReference type="AlphaFoldDB" id="A0A7W6PCI9"/>
<evidence type="ECO:0000256" key="2">
    <source>
        <dbReference type="ARBA" id="ARBA00023125"/>
    </source>
</evidence>
<evidence type="ECO:0000256" key="3">
    <source>
        <dbReference type="ARBA" id="ARBA00023163"/>
    </source>
</evidence>
<dbReference type="PROSITE" id="PS50932">
    <property type="entry name" value="HTH_LACI_2"/>
    <property type="match status" value="1"/>
</dbReference>
<evidence type="ECO:0000313" key="6">
    <source>
        <dbReference type="Proteomes" id="UP000530571"/>
    </source>
</evidence>
<accession>A0A7W6PCI9</accession>
<keyword evidence="2" id="KW-0238">DNA-binding</keyword>
<reference evidence="5 6" key="1">
    <citation type="submission" date="2020-08" db="EMBL/GenBank/DDBJ databases">
        <title>Genomic Encyclopedia of Type Strains, Phase IV (KMG-IV): sequencing the most valuable type-strain genomes for metagenomic binning, comparative biology and taxonomic classification.</title>
        <authorList>
            <person name="Goeker M."/>
        </authorList>
    </citation>
    <scope>NUCLEOTIDE SEQUENCE [LARGE SCALE GENOMIC DNA]</scope>
    <source>
        <strain evidence="5 6">DSM 28101</strain>
    </source>
</reference>
<dbReference type="PROSITE" id="PS00356">
    <property type="entry name" value="HTH_LACI_1"/>
    <property type="match status" value="1"/>
</dbReference>
<dbReference type="Pfam" id="PF13377">
    <property type="entry name" value="Peripla_BP_3"/>
    <property type="match status" value="1"/>
</dbReference>
<protein>
    <submittedName>
        <fullName evidence="5">LacI family transcriptional regulator</fullName>
    </submittedName>
</protein>
<dbReference type="SUPFAM" id="SSF47413">
    <property type="entry name" value="lambda repressor-like DNA-binding domains"/>
    <property type="match status" value="1"/>
</dbReference>
<proteinExistence type="predicted"/>
<dbReference type="InterPro" id="IPR028082">
    <property type="entry name" value="Peripla_BP_I"/>
</dbReference>
<dbReference type="PRINTS" id="PR00036">
    <property type="entry name" value="HTHLACI"/>
</dbReference>
<evidence type="ECO:0000313" key="5">
    <source>
        <dbReference type="EMBL" id="MBB4123714.1"/>
    </source>
</evidence>
<gene>
    <name evidence="5" type="ORF">GGR30_003662</name>
</gene>
<evidence type="ECO:0000259" key="4">
    <source>
        <dbReference type="PROSITE" id="PS50932"/>
    </source>
</evidence>
<dbReference type="GO" id="GO:0000976">
    <property type="term" value="F:transcription cis-regulatory region binding"/>
    <property type="evidence" value="ECO:0007669"/>
    <property type="project" value="TreeGrafter"/>
</dbReference>
<evidence type="ECO:0000256" key="1">
    <source>
        <dbReference type="ARBA" id="ARBA00023015"/>
    </source>
</evidence>
<dbReference type="InterPro" id="IPR046335">
    <property type="entry name" value="LacI/GalR-like_sensor"/>
</dbReference>
<keyword evidence="3" id="KW-0804">Transcription</keyword>
<organism evidence="5 6">
    <name type="scientific">Martelella radicis</name>
    <dbReference type="NCBI Taxonomy" id="1397476"/>
    <lineage>
        <taxon>Bacteria</taxon>
        <taxon>Pseudomonadati</taxon>
        <taxon>Pseudomonadota</taxon>
        <taxon>Alphaproteobacteria</taxon>
        <taxon>Hyphomicrobiales</taxon>
        <taxon>Aurantimonadaceae</taxon>
        <taxon>Martelella</taxon>
    </lineage>
</organism>
<dbReference type="Proteomes" id="UP000530571">
    <property type="component" value="Unassembled WGS sequence"/>
</dbReference>
<dbReference type="RefSeq" id="WP_183489209.1">
    <property type="nucleotide sequence ID" value="NZ_JACIDZ010000014.1"/>
</dbReference>
<dbReference type="CDD" id="cd06267">
    <property type="entry name" value="PBP1_LacI_sugar_binding-like"/>
    <property type="match status" value="1"/>
</dbReference>
<dbReference type="InterPro" id="IPR010982">
    <property type="entry name" value="Lambda_DNA-bd_dom_sf"/>
</dbReference>
<dbReference type="CDD" id="cd01392">
    <property type="entry name" value="HTH_LacI"/>
    <property type="match status" value="1"/>
</dbReference>
<dbReference type="Pfam" id="PF00356">
    <property type="entry name" value="LacI"/>
    <property type="match status" value="1"/>
</dbReference>
<dbReference type="GO" id="GO:0003700">
    <property type="term" value="F:DNA-binding transcription factor activity"/>
    <property type="evidence" value="ECO:0007669"/>
    <property type="project" value="TreeGrafter"/>
</dbReference>
<name>A0A7W6PCI9_9HYPH</name>
<dbReference type="PANTHER" id="PTHR30146:SF109">
    <property type="entry name" value="HTH-TYPE TRANSCRIPTIONAL REGULATOR GALS"/>
    <property type="match status" value="1"/>
</dbReference>